<protein>
    <recommendedName>
        <fullName evidence="3">Tail assembly chaperone</fullName>
    </recommendedName>
</protein>
<evidence type="ECO:0000313" key="1">
    <source>
        <dbReference type="EMBL" id="UTC29881.1"/>
    </source>
</evidence>
<gene>
    <name evidence="1" type="ORF">BAJUN_02750</name>
</gene>
<keyword evidence="2" id="KW-1185">Reference proteome</keyword>
<reference evidence="1" key="1">
    <citation type="submission" date="2022-05" db="EMBL/GenBank/DDBJ databases">
        <authorList>
            <person name="Friedrich I."/>
            <person name="Poehlein A."/>
            <person name="Schneider D."/>
            <person name="Hertel R."/>
            <person name="Daniel R."/>
        </authorList>
    </citation>
    <scope>NUCLEOTIDE SEQUENCE</scope>
</reference>
<organism evidence="1 2">
    <name type="scientific">Brevundimonas phage vB_BgoS-Bajun</name>
    <dbReference type="NCBI Taxonomy" id="2948594"/>
    <lineage>
        <taxon>Viruses</taxon>
        <taxon>Duplodnaviria</taxon>
        <taxon>Heunggongvirae</taxon>
        <taxon>Uroviricota</taxon>
        <taxon>Caudoviricetes</taxon>
        <taxon>Dolichocephalovirinae</taxon>
    </lineage>
</organism>
<name>A0A9E7N7X1_9CAUD</name>
<evidence type="ECO:0000313" key="2">
    <source>
        <dbReference type="Proteomes" id="UP001057427"/>
    </source>
</evidence>
<sequence length="138" mass="15437">MSTDALDLFELFSADKESEEEGRWVDLNDVTGFKIRAFGAKQVIDLREKLMRPYANLQRANLPIPADKNEEVGLRVIAGAVLADWKGVKIDGELVEYTPENAYKLLKSLNRLANFIISASMDSQNFRDDLRTDGAGNS</sequence>
<dbReference type="Proteomes" id="UP001057427">
    <property type="component" value="Segment"/>
</dbReference>
<proteinExistence type="predicted"/>
<accession>A0A9E7N7X1</accession>
<evidence type="ECO:0008006" key="3">
    <source>
        <dbReference type="Google" id="ProtNLM"/>
    </source>
</evidence>
<dbReference type="EMBL" id="ON529858">
    <property type="protein sequence ID" value="UTC29881.1"/>
    <property type="molecule type" value="Genomic_DNA"/>
</dbReference>